<dbReference type="GO" id="GO:1901135">
    <property type="term" value="P:carbohydrate derivative metabolic process"/>
    <property type="evidence" value="ECO:0007669"/>
    <property type="project" value="InterPro"/>
</dbReference>
<dbReference type="RefSeq" id="WP_043870304.1">
    <property type="nucleotide sequence ID" value="NZ_CP004393.1"/>
</dbReference>
<evidence type="ECO:0000256" key="1">
    <source>
        <dbReference type="ARBA" id="ARBA00023015"/>
    </source>
</evidence>
<dbReference type="InterPro" id="IPR046348">
    <property type="entry name" value="SIS_dom_sf"/>
</dbReference>
<dbReference type="HOGENOM" id="CLU_055769_0_3_5"/>
<organism evidence="6 7">
    <name type="scientific">Celeribacter indicus</name>
    <dbReference type="NCBI Taxonomy" id="1208324"/>
    <lineage>
        <taxon>Bacteria</taxon>
        <taxon>Pseudomonadati</taxon>
        <taxon>Pseudomonadota</taxon>
        <taxon>Alphaproteobacteria</taxon>
        <taxon>Rhodobacterales</taxon>
        <taxon>Roseobacteraceae</taxon>
        <taxon>Celeribacter</taxon>
    </lineage>
</organism>
<dbReference type="InterPro" id="IPR035472">
    <property type="entry name" value="RpiR-like_SIS"/>
</dbReference>
<dbReference type="GO" id="GO:0097367">
    <property type="term" value="F:carbohydrate derivative binding"/>
    <property type="evidence" value="ECO:0007669"/>
    <property type="project" value="InterPro"/>
</dbReference>
<dbReference type="CDD" id="cd05013">
    <property type="entry name" value="SIS_RpiR"/>
    <property type="match status" value="1"/>
</dbReference>
<evidence type="ECO:0000259" key="5">
    <source>
        <dbReference type="PROSITE" id="PS51464"/>
    </source>
</evidence>
<proteinExistence type="predicted"/>
<reference evidence="6 7" key="1">
    <citation type="journal article" date="2014" name="Int. J. Syst. Evol. Microbiol.">
        <title>Celeribacter indicus sp. nov., a polycyclic aromatic hydrocarbon-degrading bacterium from deep-sea sediment and reclassification of Huaishuia halophila as Celeribacter halophilus comb. nov.</title>
        <authorList>
            <person name="Lai Q."/>
            <person name="Cao J."/>
            <person name="Yuan J."/>
            <person name="Li F."/>
            <person name="Shao Z."/>
        </authorList>
    </citation>
    <scope>NUCLEOTIDE SEQUENCE [LARGE SCALE GENOMIC DNA]</scope>
    <source>
        <strain evidence="6">P73</strain>
    </source>
</reference>
<evidence type="ECO:0000313" key="6">
    <source>
        <dbReference type="EMBL" id="AJE47837.1"/>
    </source>
</evidence>
<evidence type="ECO:0000256" key="2">
    <source>
        <dbReference type="ARBA" id="ARBA00023125"/>
    </source>
</evidence>
<dbReference type="Gene3D" id="1.10.10.10">
    <property type="entry name" value="Winged helix-like DNA-binding domain superfamily/Winged helix DNA-binding domain"/>
    <property type="match status" value="1"/>
</dbReference>
<gene>
    <name evidence="6" type="ORF">P73_3122</name>
</gene>
<sequence>MQTISEKTGMIRDALRLIEASRDDLPDALARIADFILREPEVAVRASMSDLAVLSGSGEASIARFCRKLGFDGFPAFKIALASDIAYRNGAQPRETDLGTRISDAVRATVDGIPEADLREIADRLRAARHIDIFGSGVSGIVAQLYAYRFSRIGLVARGLQDPVVAEEIAGALDAHSVYMTISETGLTARTERMLSIAGERGAYRVAVSGRRIADLGRLCEKILIATPLSPLPERGELGPVVAKLVLCELLAERVRCGG</sequence>
<feature type="domain" description="HTH rpiR-type" evidence="4">
    <location>
        <begin position="12"/>
        <end position="88"/>
    </location>
</feature>
<protein>
    <submittedName>
        <fullName evidence="6">RpiR family transcriptional regulator</fullName>
    </submittedName>
</protein>
<keyword evidence="2" id="KW-0238">DNA-binding</keyword>
<dbReference type="STRING" id="1208324.P73_3122"/>
<name>A0A0B5E674_9RHOB</name>
<evidence type="ECO:0000256" key="3">
    <source>
        <dbReference type="ARBA" id="ARBA00023163"/>
    </source>
</evidence>
<dbReference type="PANTHER" id="PTHR30514:SF1">
    <property type="entry name" value="HTH-TYPE TRANSCRIPTIONAL REGULATOR HEXR-RELATED"/>
    <property type="match status" value="1"/>
</dbReference>
<dbReference type="PANTHER" id="PTHR30514">
    <property type="entry name" value="GLUCOKINASE"/>
    <property type="match status" value="1"/>
</dbReference>
<dbReference type="KEGG" id="cid:P73_3122"/>
<dbReference type="GO" id="GO:0003700">
    <property type="term" value="F:DNA-binding transcription factor activity"/>
    <property type="evidence" value="ECO:0007669"/>
    <property type="project" value="InterPro"/>
</dbReference>
<dbReference type="PROSITE" id="PS51071">
    <property type="entry name" value="HTH_RPIR"/>
    <property type="match status" value="1"/>
</dbReference>
<feature type="domain" description="SIS" evidence="5">
    <location>
        <begin position="121"/>
        <end position="259"/>
    </location>
</feature>
<evidence type="ECO:0000313" key="7">
    <source>
        <dbReference type="Proteomes" id="UP000031521"/>
    </source>
</evidence>
<dbReference type="Gene3D" id="3.40.50.10490">
    <property type="entry name" value="Glucose-6-phosphate isomerase like protein, domain 1"/>
    <property type="match status" value="1"/>
</dbReference>
<dbReference type="InterPro" id="IPR036388">
    <property type="entry name" value="WH-like_DNA-bd_sf"/>
</dbReference>
<dbReference type="InterPro" id="IPR001347">
    <property type="entry name" value="SIS_dom"/>
</dbReference>
<dbReference type="OrthoDB" id="8582409at2"/>
<keyword evidence="7" id="KW-1185">Reference proteome</keyword>
<dbReference type="AlphaFoldDB" id="A0A0B5E674"/>
<dbReference type="Pfam" id="PF01418">
    <property type="entry name" value="HTH_6"/>
    <property type="match status" value="1"/>
</dbReference>
<keyword evidence="1" id="KW-0805">Transcription regulation</keyword>
<keyword evidence="3" id="KW-0804">Transcription</keyword>
<dbReference type="PROSITE" id="PS51464">
    <property type="entry name" value="SIS"/>
    <property type="match status" value="1"/>
</dbReference>
<dbReference type="GO" id="GO:0003677">
    <property type="term" value="F:DNA binding"/>
    <property type="evidence" value="ECO:0007669"/>
    <property type="project" value="UniProtKB-KW"/>
</dbReference>
<accession>A0A0B5E674</accession>
<dbReference type="SUPFAM" id="SSF53697">
    <property type="entry name" value="SIS domain"/>
    <property type="match status" value="1"/>
</dbReference>
<dbReference type="EMBL" id="CP004393">
    <property type="protein sequence ID" value="AJE47837.1"/>
    <property type="molecule type" value="Genomic_DNA"/>
</dbReference>
<dbReference type="Pfam" id="PF01380">
    <property type="entry name" value="SIS"/>
    <property type="match status" value="1"/>
</dbReference>
<dbReference type="SUPFAM" id="SSF46689">
    <property type="entry name" value="Homeodomain-like"/>
    <property type="match status" value="1"/>
</dbReference>
<dbReference type="InterPro" id="IPR009057">
    <property type="entry name" value="Homeodomain-like_sf"/>
</dbReference>
<dbReference type="Proteomes" id="UP000031521">
    <property type="component" value="Chromosome"/>
</dbReference>
<evidence type="ECO:0000259" key="4">
    <source>
        <dbReference type="PROSITE" id="PS51071"/>
    </source>
</evidence>
<dbReference type="InterPro" id="IPR047640">
    <property type="entry name" value="RpiR-like"/>
</dbReference>
<dbReference type="InterPro" id="IPR000281">
    <property type="entry name" value="HTH_RpiR"/>
</dbReference>